<dbReference type="Gene3D" id="3.30.40.10">
    <property type="entry name" value="Zinc/RING finger domain, C3HC4 (zinc finger)"/>
    <property type="match status" value="1"/>
</dbReference>
<keyword evidence="9" id="KW-0521">NADP</keyword>
<evidence type="ECO:0000256" key="1">
    <source>
        <dbReference type="ARBA" id="ARBA00004123"/>
    </source>
</evidence>
<dbReference type="InterPro" id="IPR024610">
    <property type="entry name" value="ING_N_histone-binding"/>
</dbReference>
<dbReference type="FunFam" id="3.30.40.10:FF:000021">
    <property type="entry name" value="Inhibitor of growth 2b"/>
    <property type="match status" value="1"/>
</dbReference>
<feature type="compositionally biased region" description="Low complexity" evidence="20">
    <location>
        <begin position="764"/>
        <end position="787"/>
    </location>
</feature>
<dbReference type="InterPro" id="IPR013083">
    <property type="entry name" value="Znf_RING/FYVE/PHD"/>
</dbReference>
<keyword evidence="10 16" id="KW-0520">NAD</keyword>
<feature type="compositionally biased region" description="Basic and acidic residues" evidence="20">
    <location>
        <begin position="819"/>
        <end position="841"/>
    </location>
</feature>
<evidence type="ECO:0000259" key="21">
    <source>
        <dbReference type="PROSITE" id="PS50016"/>
    </source>
</evidence>
<evidence type="ECO:0000313" key="24">
    <source>
        <dbReference type="Proteomes" id="UP000283210"/>
    </source>
</evidence>
<comment type="catalytic activity">
    <reaction evidence="14 16">
        <text>(6S)-NADHX + ATP = ADP + phosphate + NADH + H(+)</text>
        <dbReference type="Rhea" id="RHEA:19017"/>
        <dbReference type="ChEBI" id="CHEBI:15378"/>
        <dbReference type="ChEBI" id="CHEBI:30616"/>
        <dbReference type="ChEBI" id="CHEBI:43474"/>
        <dbReference type="ChEBI" id="CHEBI:57945"/>
        <dbReference type="ChEBI" id="CHEBI:64074"/>
        <dbReference type="ChEBI" id="CHEBI:456216"/>
        <dbReference type="EC" id="4.2.1.93"/>
    </reaction>
</comment>
<evidence type="ECO:0000256" key="12">
    <source>
        <dbReference type="ARBA" id="ARBA00023242"/>
    </source>
</evidence>
<keyword evidence="7 18" id="KW-0862">Zinc</keyword>
<evidence type="ECO:0000313" key="23">
    <source>
        <dbReference type="EMBL" id="RVE57857.1"/>
    </source>
</evidence>
<dbReference type="PROSITE" id="PS51383">
    <property type="entry name" value="YJEF_C_3"/>
    <property type="match status" value="1"/>
</dbReference>
<protein>
    <recommendedName>
        <fullName evidence="16">ATP-dependent (S)-NAD(P)H-hydrate dehydratase</fullName>
        <ecNumber evidence="16">4.2.1.93</ecNumber>
    </recommendedName>
    <alternativeName>
        <fullName evidence="16">ATP-dependent NAD(P)HX dehydratase</fullName>
    </alternativeName>
</protein>
<dbReference type="Pfam" id="PF13837">
    <property type="entry name" value="Myb_DNA-bind_4"/>
    <property type="match status" value="1"/>
</dbReference>
<proteinExistence type="inferred from homology"/>
<feature type="compositionally biased region" description="Basic and acidic residues" evidence="20">
    <location>
        <begin position="791"/>
        <end position="800"/>
    </location>
</feature>
<comment type="subcellular location">
    <subcellularLocation>
        <location evidence="1 18">Nucleus</location>
    </subcellularLocation>
</comment>
<evidence type="ECO:0000256" key="2">
    <source>
        <dbReference type="ARBA" id="ARBA00010210"/>
    </source>
</evidence>
<dbReference type="EC" id="4.2.1.93" evidence="16"/>
<dbReference type="FunFam" id="3.40.1190.20:FF:000013">
    <property type="entry name" value="ATP-dependent (S)-NAD(P)H-hydrate dehydratase"/>
    <property type="match status" value="1"/>
</dbReference>
<dbReference type="SMART" id="SM01408">
    <property type="entry name" value="ING"/>
    <property type="match status" value="1"/>
</dbReference>
<comment type="similarity">
    <text evidence="16">Belongs to the NnrD/CARKD family.</text>
</comment>
<dbReference type="Proteomes" id="UP000283210">
    <property type="component" value="Chromosome 21"/>
</dbReference>
<keyword evidence="5 16" id="KW-0547">Nucleotide-binding</keyword>
<dbReference type="Pfam" id="PF01256">
    <property type="entry name" value="Carb_kinase"/>
    <property type="match status" value="1"/>
</dbReference>
<evidence type="ECO:0000256" key="16">
    <source>
        <dbReference type="HAMAP-Rule" id="MF_03157"/>
    </source>
</evidence>
<gene>
    <name evidence="23" type="ORF">OJAV_G00203420</name>
</gene>
<dbReference type="Gene3D" id="3.40.1190.20">
    <property type="match status" value="1"/>
</dbReference>
<comment type="function">
    <text evidence="18">Component of an histone acetyltransferase complex.</text>
</comment>
<dbReference type="NCBIfam" id="TIGR00196">
    <property type="entry name" value="yjeF_cterm"/>
    <property type="match status" value="1"/>
</dbReference>
<dbReference type="GO" id="GO:0110051">
    <property type="term" value="P:metabolite repair"/>
    <property type="evidence" value="ECO:0007669"/>
    <property type="project" value="TreeGrafter"/>
</dbReference>
<feature type="binding site" evidence="16">
    <location>
        <begin position="544"/>
        <end position="553"/>
    </location>
    <ligand>
        <name>ATP</name>
        <dbReference type="ChEBI" id="CHEBI:30616"/>
    </ligand>
</feature>
<feature type="coiled-coil region" evidence="19">
    <location>
        <begin position="204"/>
        <end position="241"/>
    </location>
</feature>
<dbReference type="AlphaFoldDB" id="A0A437C586"/>
<dbReference type="SMART" id="SM00249">
    <property type="entry name" value="PHD"/>
    <property type="match status" value="1"/>
</dbReference>
<dbReference type="GO" id="GO:0046496">
    <property type="term" value="P:nicotinamide nucleotide metabolic process"/>
    <property type="evidence" value="ECO:0007669"/>
    <property type="project" value="UniProtKB-UniRule"/>
</dbReference>
<evidence type="ECO:0000256" key="10">
    <source>
        <dbReference type="ARBA" id="ARBA00023027"/>
    </source>
</evidence>
<dbReference type="InterPro" id="IPR019787">
    <property type="entry name" value="Znf_PHD-finger"/>
</dbReference>
<comment type="domain">
    <text evidence="18">The PHD-type zinc finger mediates the binding to H3K4me3.</text>
</comment>
<sequence>MQANTTRGFLWSDVETRTLLDIWGEQDIQAALDGNFRNSFVYRDVARRLGVMGFDRTPEQCRVRIKSLKRQYLLAREGNLRNNGQYHKISKFYGTMERILSSRPALDPQEFVEGGAGVEETGEGLEEDAEDAQDAYSEGALECYPAETEVKLEYPTVPIPIPVKVTVGTSARPHNSSQPASNLSARAPKRPRKRRSNFPMEKMMEQFLEQSAQAEENFYRLEEQRLQADDHRRETEHARELHMLQMLGQMFSSMSSARVAGSTAAAASSPSKPPPPFRPPVISSASQSHVRRPSAQTDCFSQQSQSLSADPQALAFERYFTLGSHRGMDEDIFSLVKTIVPPLTSKKHKGQDGRIGIIGGCQDYTGAPYFAAIAALKVGADLSHVFCTKDAATVIKSYSPELIVHPVLDSPNAVEEIEKWLPRLHAVVVGPGLGREDVLLKTAKAVIEKSKARDIPVVIDADGLWLVTQQPSVIQGYQKGILTPNFMEFTRLYEALHHEPMNAGDRQRSVLQLSGAMGNVTVVLKGEQDLISDGSKVYSCSVEGSGRRCGGQGDLLSGSLGVLAHWAYAASEMRAKSVNPSVVAAFGACSLTRWCNSQAFQQHGRSTTTTDMIQEIGPKYTKIIKQSPKVHLPRCRRTAMLNPANGDPGHVVVNYVEEYLDLVESLPFDLQRSVSLMREIDAKYQDVLKELDDAYERYRRESDSLQRRKLQLSIQRALIRSQELGDEKIQIAGQMVEMVENRTRQIDWHSELLLSSQEAPESHVSTPASLTTTATSLMSSSSAAVTPGKPSHYEKKRDEVTPGSGSVDKAGGKRSRRQKNGENRESYAGLDHAEEVGASREKRAKTSSKKKKRSKGKSEREVSPPDLPIDPDEPTYCLCEQVSYGEMIGCDNDECPIEWFHFSCVGLHHKPKGKWYCPKCRGENEKTMDKALERAKKERAYNR</sequence>
<dbReference type="PANTHER" id="PTHR12592">
    <property type="entry name" value="ATP-DEPENDENT (S)-NAD(P)H-HYDRATE DEHYDRATASE FAMILY MEMBER"/>
    <property type="match status" value="1"/>
</dbReference>
<feature type="domain" description="PHD-type" evidence="21">
    <location>
        <begin position="874"/>
        <end position="923"/>
    </location>
</feature>
<dbReference type="PROSITE" id="PS01049">
    <property type="entry name" value="YJEF_C_1"/>
    <property type="match status" value="1"/>
</dbReference>
<evidence type="ECO:0000256" key="19">
    <source>
        <dbReference type="SAM" id="Coils"/>
    </source>
</evidence>
<dbReference type="PANTHER" id="PTHR12592:SF0">
    <property type="entry name" value="ATP-DEPENDENT (S)-NAD(P)H-HYDRATE DEHYDRATASE"/>
    <property type="match status" value="1"/>
</dbReference>
<dbReference type="GO" id="GO:0005634">
    <property type="term" value="C:nucleus"/>
    <property type="evidence" value="ECO:0007669"/>
    <property type="project" value="UniProtKB-SubCell"/>
</dbReference>
<dbReference type="InterPro" id="IPR019786">
    <property type="entry name" value="Zinc_finger_PHD-type_CS"/>
</dbReference>
<feature type="region of interest" description="Disordered" evidence="20">
    <location>
        <begin position="757"/>
        <end position="870"/>
    </location>
</feature>
<dbReference type="FunFam" id="1.10.10.60:FF:000032">
    <property type="entry name" value="Zinc finger and SCAN domain-containing 20"/>
    <property type="match status" value="1"/>
</dbReference>
<dbReference type="InterPro" id="IPR001965">
    <property type="entry name" value="Znf_PHD"/>
</dbReference>
<feature type="binding site" evidence="16">
    <location>
        <begin position="485"/>
        <end position="491"/>
    </location>
    <ligand>
        <name>(6S)-NADPHX</name>
        <dbReference type="ChEBI" id="CHEBI:64076"/>
    </ligand>
</feature>
<dbReference type="InterPro" id="IPR011011">
    <property type="entry name" value="Znf_FYVE_PHD"/>
</dbReference>
<dbReference type="Pfam" id="PF12998">
    <property type="entry name" value="ING"/>
    <property type="match status" value="1"/>
</dbReference>
<keyword evidence="18" id="KW-0156">Chromatin regulator</keyword>
<evidence type="ECO:0000256" key="5">
    <source>
        <dbReference type="ARBA" id="ARBA00022741"/>
    </source>
</evidence>
<evidence type="ECO:0000256" key="8">
    <source>
        <dbReference type="ARBA" id="ARBA00022840"/>
    </source>
</evidence>
<keyword evidence="4 18" id="KW-0479">Metal-binding</keyword>
<feature type="binding site" evidence="16">
    <location>
        <begin position="525"/>
        <end position="529"/>
    </location>
    <ligand>
        <name>ATP</name>
        <dbReference type="ChEBI" id="CHEBI:30616"/>
    </ligand>
</feature>
<keyword evidence="24" id="KW-1185">Reference proteome</keyword>
<evidence type="ECO:0000259" key="22">
    <source>
        <dbReference type="PROSITE" id="PS51383"/>
    </source>
</evidence>
<dbReference type="GO" id="GO:0005524">
    <property type="term" value="F:ATP binding"/>
    <property type="evidence" value="ECO:0007669"/>
    <property type="project" value="UniProtKB-KW"/>
</dbReference>
<evidence type="ECO:0000256" key="15">
    <source>
        <dbReference type="ARBA" id="ARBA00057267"/>
    </source>
</evidence>
<dbReference type="PROSITE" id="PS50016">
    <property type="entry name" value="ZF_PHD_2"/>
    <property type="match status" value="1"/>
</dbReference>
<feature type="compositionally biased region" description="Basic residues" evidence="20">
    <location>
        <begin position="842"/>
        <end position="855"/>
    </location>
</feature>
<accession>A0A437C586</accession>
<dbReference type="Gene3D" id="6.10.140.1740">
    <property type="match status" value="1"/>
</dbReference>
<comment type="subunit">
    <text evidence="18">Component of an histone acetyltransferase complex. Interacts with H3K4me3 and to a lesser extent with H3K4me2.</text>
</comment>
<dbReference type="InterPro" id="IPR000631">
    <property type="entry name" value="CARKD"/>
</dbReference>
<evidence type="ECO:0000256" key="3">
    <source>
        <dbReference type="ARBA" id="ARBA00022553"/>
    </source>
</evidence>
<comment type="function">
    <text evidence="15 16">Catalyzes the dehydration of the S-form of NAD(P)HX at the expense of ATP, which is converted to ADP. Together with NAD(P)HX epimerase, which catalyzes the epimerization of the S- and R-forms, the enzyme allows the repair of both epimers of NAD(P)HX, a damaged form of NAD(P)H that is a result of enzymatic or heat-dependent hydration.</text>
</comment>
<evidence type="ECO:0000256" key="18">
    <source>
        <dbReference type="RuleBase" id="RU361213"/>
    </source>
</evidence>
<feature type="region of interest" description="Disordered" evidence="20">
    <location>
        <begin position="262"/>
        <end position="306"/>
    </location>
</feature>
<keyword evidence="8 16" id="KW-0067">ATP-binding</keyword>
<evidence type="ECO:0000256" key="13">
    <source>
        <dbReference type="ARBA" id="ARBA00047472"/>
    </source>
</evidence>
<dbReference type="InterPro" id="IPR029056">
    <property type="entry name" value="Ribokinase-like"/>
</dbReference>
<dbReference type="OrthoDB" id="8110916at2759"/>
<dbReference type="CDD" id="cd01171">
    <property type="entry name" value="YXKO-related"/>
    <property type="match status" value="1"/>
</dbReference>
<dbReference type="InterPro" id="IPR044822">
    <property type="entry name" value="Myb_DNA-bind_4"/>
</dbReference>
<feature type="compositionally biased region" description="Polar residues" evidence="20">
    <location>
        <begin position="294"/>
        <end position="306"/>
    </location>
</feature>
<dbReference type="PROSITE" id="PS01359">
    <property type="entry name" value="ZF_PHD_1"/>
    <property type="match status" value="1"/>
</dbReference>
<feature type="binding site" evidence="16">
    <location>
        <position position="554"/>
    </location>
    <ligand>
        <name>(6S)-NADPHX</name>
        <dbReference type="ChEBI" id="CHEBI:64076"/>
    </ligand>
</feature>
<keyword evidence="3 16" id="KW-0597">Phosphoprotein</keyword>
<comment type="catalytic activity">
    <reaction evidence="13 16">
        <text>(6S)-NADPHX + ATP = ADP + phosphate + NADPH + H(+)</text>
        <dbReference type="Rhea" id="RHEA:32231"/>
        <dbReference type="ChEBI" id="CHEBI:15378"/>
        <dbReference type="ChEBI" id="CHEBI:30616"/>
        <dbReference type="ChEBI" id="CHEBI:43474"/>
        <dbReference type="ChEBI" id="CHEBI:57783"/>
        <dbReference type="ChEBI" id="CHEBI:64076"/>
        <dbReference type="ChEBI" id="CHEBI:456216"/>
        <dbReference type="EC" id="4.2.1.93"/>
    </reaction>
</comment>
<keyword evidence="19" id="KW-0175">Coiled coil</keyword>
<feature type="binding site" evidence="16">
    <location>
        <position position="432"/>
    </location>
    <ligand>
        <name>(6S)-NADPHX</name>
        <dbReference type="ChEBI" id="CHEBI:64076"/>
    </ligand>
</feature>
<evidence type="ECO:0000256" key="7">
    <source>
        <dbReference type="ARBA" id="ARBA00022833"/>
    </source>
</evidence>
<dbReference type="InterPro" id="IPR017953">
    <property type="entry name" value="Carbohydrate_kinase_pred_CS"/>
</dbReference>
<keyword evidence="11 16" id="KW-0456">Lyase</keyword>
<keyword evidence="6 17" id="KW-0863">Zinc-finger</keyword>
<feature type="compositionally biased region" description="Polar residues" evidence="20">
    <location>
        <begin position="168"/>
        <end position="183"/>
    </location>
</feature>
<dbReference type="GO" id="GO:0047453">
    <property type="term" value="F:ATP-dependent NAD(P)H-hydrate dehydratase activity"/>
    <property type="evidence" value="ECO:0007669"/>
    <property type="project" value="UniProtKB-UniRule"/>
</dbReference>
<organism evidence="23 24">
    <name type="scientific">Oryzias javanicus</name>
    <name type="common">Javanese ricefish</name>
    <name type="synonym">Aplocheilus javanicus</name>
    <dbReference type="NCBI Taxonomy" id="123683"/>
    <lineage>
        <taxon>Eukaryota</taxon>
        <taxon>Metazoa</taxon>
        <taxon>Chordata</taxon>
        <taxon>Craniata</taxon>
        <taxon>Vertebrata</taxon>
        <taxon>Euteleostomi</taxon>
        <taxon>Actinopterygii</taxon>
        <taxon>Neopterygii</taxon>
        <taxon>Teleostei</taxon>
        <taxon>Neoteleostei</taxon>
        <taxon>Acanthomorphata</taxon>
        <taxon>Ovalentaria</taxon>
        <taxon>Atherinomorphae</taxon>
        <taxon>Beloniformes</taxon>
        <taxon>Adrianichthyidae</taxon>
        <taxon>Oryziinae</taxon>
        <taxon>Oryzias</taxon>
    </lineage>
</organism>
<dbReference type="SUPFAM" id="SSF57903">
    <property type="entry name" value="FYVE/PHD zinc finger"/>
    <property type="match status" value="1"/>
</dbReference>
<dbReference type="Gene3D" id="1.10.10.60">
    <property type="entry name" value="Homeodomain-like"/>
    <property type="match status" value="1"/>
</dbReference>
<evidence type="ECO:0000256" key="4">
    <source>
        <dbReference type="ARBA" id="ARBA00022723"/>
    </source>
</evidence>
<reference evidence="23 24" key="1">
    <citation type="submission" date="2018-11" db="EMBL/GenBank/DDBJ databases">
        <authorList>
            <person name="Lopez-Roques C."/>
            <person name="Donnadieu C."/>
            <person name="Bouchez O."/>
            <person name="Klopp C."/>
            <person name="Cabau C."/>
            <person name="Zahm M."/>
        </authorList>
    </citation>
    <scope>NUCLEOTIDE SEQUENCE [LARGE SCALE GENOMIC DNA]</scope>
    <source>
        <strain evidence="23">RS831</strain>
        <tissue evidence="23">Whole body</tissue>
    </source>
</reference>
<comment type="similarity">
    <text evidence="2 18">Belongs to the ING family.</text>
</comment>
<evidence type="ECO:0000256" key="17">
    <source>
        <dbReference type="PROSITE-ProRule" id="PRU00146"/>
    </source>
</evidence>
<feature type="region of interest" description="Disordered" evidence="20">
    <location>
        <begin position="168"/>
        <end position="198"/>
    </location>
</feature>
<evidence type="ECO:0000256" key="20">
    <source>
        <dbReference type="SAM" id="MobiDB-lite"/>
    </source>
</evidence>
<feature type="domain" description="YjeF C-terminal" evidence="22">
    <location>
        <begin position="332"/>
        <end position="623"/>
    </location>
</feature>
<dbReference type="SUPFAM" id="SSF53613">
    <property type="entry name" value="Ribokinase-like"/>
    <property type="match status" value="1"/>
</dbReference>
<dbReference type="EMBL" id="CM012457">
    <property type="protein sequence ID" value="RVE57857.1"/>
    <property type="molecule type" value="Genomic_DNA"/>
</dbReference>
<dbReference type="CDD" id="cd15584">
    <property type="entry name" value="PHD_ING1_2"/>
    <property type="match status" value="1"/>
</dbReference>
<dbReference type="HAMAP" id="MF_01965">
    <property type="entry name" value="NADHX_dehydratase"/>
    <property type="match status" value="1"/>
</dbReference>
<dbReference type="InterPro" id="IPR028643">
    <property type="entry name" value="ING1_PHD_Znf"/>
</dbReference>
<comment type="cofactor">
    <cofactor evidence="16">
        <name>Mg(2+)</name>
        <dbReference type="ChEBI" id="CHEBI:18420"/>
    </cofactor>
</comment>
<keyword evidence="12 18" id="KW-0539">Nucleus</keyword>
<dbReference type="GO" id="GO:0006325">
    <property type="term" value="P:chromatin organization"/>
    <property type="evidence" value="ECO:0007669"/>
    <property type="project" value="UniProtKB-KW"/>
</dbReference>
<evidence type="ECO:0000256" key="11">
    <source>
        <dbReference type="ARBA" id="ARBA00023239"/>
    </source>
</evidence>
<evidence type="ECO:0000256" key="9">
    <source>
        <dbReference type="ARBA" id="ARBA00022857"/>
    </source>
</evidence>
<reference evidence="23 24" key="2">
    <citation type="submission" date="2019-01" db="EMBL/GenBank/DDBJ databases">
        <title>A chromosome length genome reference of the Java medaka (oryzias javanicus).</title>
        <authorList>
            <person name="Herpin A."/>
            <person name="Takehana Y."/>
            <person name="Naruse K."/>
            <person name="Ansai S."/>
            <person name="Kawaguchi M."/>
        </authorList>
    </citation>
    <scope>NUCLEOTIDE SEQUENCE [LARGE SCALE GENOMIC DNA]</scope>
    <source>
        <strain evidence="23">RS831</strain>
        <tissue evidence="23">Whole body</tissue>
    </source>
</reference>
<dbReference type="GO" id="GO:0008270">
    <property type="term" value="F:zinc ion binding"/>
    <property type="evidence" value="ECO:0007669"/>
    <property type="project" value="UniProtKB-KW"/>
</dbReference>
<feature type="coiled-coil region" evidence="19">
    <location>
        <begin position="677"/>
        <end position="715"/>
    </location>
</feature>
<feature type="compositionally biased region" description="Basic residues" evidence="20">
    <location>
        <begin position="187"/>
        <end position="196"/>
    </location>
</feature>
<evidence type="ECO:0000256" key="6">
    <source>
        <dbReference type="ARBA" id="ARBA00022771"/>
    </source>
</evidence>
<evidence type="ECO:0000256" key="14">
    <source>
        <dbReference type="ARBA" id="ARBA00048847"/>
    </source>
</evidence>
<name>A0A437C586_ORYJA</name>